<keyword evidence="5 12" id="KW-0472">Membrane</keyword>
<keyword evidence="9 12" id="KW-0496">Mitochondrion</keyword>
<dbReference type="InterPro" id="IPR004217">
    <property type="entry name" value="Tim10-like"/>
</dbReference>
<dbReference type="Proteomes" id="UP000689129">
    <property type="component" value="Unassembled WGS sequence"/>
</dbReference>
<evidence type="ECO:0000256" key="11">
    <source>
        <dbReference type="ARBA" id="ARBA00023186"/>
    </source>
</evidence>
<evidence type="ECO:0000313" key="19">
    <source>
        <dbReference type="EMBL" id="KAG7141218.1"/>
    </source>
</evidence>
<evidence type="ECO:0000256" key="6">
    <source>
        <dbReference type="ARBA" id="ARBA00022833"/>
    </source>
</evidence>
<dbReference type="EMBL" id="CVQH01025860">
    <property type="protein sequence ID" value="CRK39270.1"/>
    <property type="molecule type" value="Genomic_DNA"/>
</dbReference>
<evidence type="ECO:0000256" key="8">
    <source>
        <dbReference type="ARBA" id="ARBA00023010"/>
    </source>
</evidence>
<evidence type="ECO:0000256" key="12">
    <source>
        <dbReference type="RuleBase" id="RU367043"/>
    </source>
</evidence>
<keyword evidence="8 12" id="KW-0811">Translocation</keyword>
<gene>
    <name evidence="15" type="ORF">BN1708_001551</name>
    <name evidence="16" type="ORF">BN1708_008228</name>
    <name evidence="14" type="ORF">BN1723_013661</name>
    <name evidence="17" type="ORF">BN1723_018839</name>
    <name evidence="19" type="ORF">HYQ45_002201</name>
    <name evidence="18" type="ORF">HYQ45_009612</name>
</gene>
<dbReference type="STRING" id="100787.A0A0G4MZ29"/>
<evidence type="ECO:0000313" key="14">
    <source>
        <dbReference type="EMBL" id="CRK25698.1"/>
    </source>
</evidence>
<evidence type="ECO:0000313" key="16">
    <source>
        <dbReference type="EMBL" id="CRK40440.1"/>
    </source>
</evidence>
<dbReference type="InterPro" id="IPR035427">
    <property type="entry name" value="Tim10-like_dom_sf"/>
</dbReference>
<keyword evidence="5 12" id="KW-0999">Mitochondrion inner membrane</keyword>
<dbReference type="EMBL" id="JAEMWZ010000196">
    <property type="protein sequence ID" value="KAG7131892.1"/>
    <property type="molecule type" value="Genomic_DNA"/>
</dbReference>
<evidence type="ECO:0000313" key="15">
    <source>
        <dbReference type="EMBL" id="CRK39270.1"/>
    </source>
</evidence>
<keyword evidence="6" id="KW-0862">Zinc</keyword>
<dbReference type="OrthoDB" id="274922at2759"/>
<keyword evidence="3 12" id="KW-0813">Transport</keyword>
<dbReference type="PANTHER" id="PTHR11038:SF16">
    <property type="entry name" value="MITOCHONDRIAL IMPORT INNER MEMBRANE TRANSLOCASE SUBUNIT TIM10"/>
    <property type="match status" value="1"/>
</dbReference>
<dbReference type="SMR" id="A0A0G4MZ29"/>
<keyword evidence="20" id="KW-1185">Reference proteome</keyword>
<dbReference type="Proteomes" id="UP000045706">
    <property type="component" value="Unassembled WGS sequence"/>
</dbReference>
<evidence type="ECO:0000256" key="1">
    <source>
        <dbReference type="ARBA" id="ARBA00004137"/>
    </source>
</evidence>
<feature type="domain" description="Tim10-like" evidence="13">
    <location>
        <begin position="18"/>
        <end position="79"/>
    </location>
</feature>
<evidence type="ECO:0000256" key="9">
    <source>
        <dbReference type="ARBA" id="ARBA00023128"/>
    </source>
</evidence>
<evidence type="ECO:0000256" key="4">
    <source>
        <dbReference type="ARBA" id="ARBA00022723"/>
    </source>
</evidence>
<keyword evidence="4" id="KW-0479">Metal-binding</keyword>
<comment type="subcellular location">
    <subcellularLocation>
        <location evidence="1 12">Mitochondrion inner membrane</location>
        <topology evidence="1 12">Peripheral membrane protein</topology>
        <orientation evidence="1 12">Intermembrane side</orientation>
    </subcellularLocation>
</comment>
<protein>
    <recommendedName>
        <fullName evidence="12">Mitochondrial import inner membrane translocase subunit</fullName>
    </recommendedName>
</protein>
<evidence type="ECO:0000259" key="13">
    <source>
        <dbReference type="Pfam" id="PF02953"/>
    </source>
</evidence>
<evidence type="ECO:0000313" key="17">
    <source>
        <dbReference type="EMBL" id="CRK41633.1"/>
    </source>
</evidence>
<dbReference type="PANTHER" id="PTHR11038">
    <property type="entry name" value="MITOCHONDRIAL IMPORT INNER MEMBRANE TRANSLOCASE SUBUNIT TIM10"/>
    <property type="match status" value="1"/>
</dbReference>
<proteinExistence type="inferred from homology"/>
<sequence length="93" mass="10231">MSFLGMGGRPKPTSEEKVAMAESEMRLLADMHNRLTKACQTKCLPDNREAELNKGESVCLDRCAAKFFEAHMKASEVMQAESQKRGGMGGGMF</sequence>
<evidence type="ECO:0000256" key="10">
    <source>
        <dbReference type="ARBA" id="ARBA00023157"/>
    </source>
</evidence>
<evidence type="ECO:0000256" key="2">
    <source>
        <dbReference type="ARBA" id="ARBA00006720"/>
    </source>
</evidence>
<dbReference type="SUPFAM" id="SSF144122">
    <property type="entry name" value="Tim10-like"/>
    <property type="match status" value="1"/>
</dbReference>
<comment type="subunit">
    <text evidence="12">Heterohexamer.</text>
</comment>
<keyword evidence="11 12" id="KW-0143">Chaperone</keyword>
<dbReference type="EMBL" id="CVQI01032566">
    <property type="protein sequence ID" value="CRK41633.1"/>
    <property type="molecule type" value="Genomic_DNA"/>
</dbReference>
<dbReference type="AlphaFoldDB" id="A0A0G4MZ29"/>
<evidence type="ECO:0000313" key="18">
    <source>
        <dbReference type="EMBL" id="KAG7131892.1"/>
    </source>
</evidence>
<dbReference type="GO" id="GO:0045039">
    <property type="term" value="P:protein insertion into mitochondrial inner membrane"/>
    <property type="evidence" value="ECO:0007669"/>
    <property type="project" value="TreeGrafter"/>
</dbReference>
<dbReference type="Pfam" id="PF02953">
    <property type="entry name" value="zf-Tim10_DDP"/>
    <property type="match status" value="1"/>
</dbReference>
<dbReference type="EMBL" id="JAEMWZ010000035">
    <property type="protein sequence ID" value="KAG7141218.1"/>
    <property type="molecule type" value="Genomic_DNA"/>
</dbReference>
<evidence type="ECO:0000256" key="3">
    <source>
        <dbReference type="ARBA" id="ARBA00022448"/>
    </source>
</evidence>
<organism evidence="15 20">
    <name type="scientific">Verticillium longisporum</name>
    <name type="common">Verticillium dahliae var. longisporum</name>
    <dbReference type="NCBI Taxonomy" id="100787"/>
    <lineage>
        <taxon>Eukaryota</taxon>
        <taxon>Fungi</taxon>
        <taxon>Dikarya</taxon>
        <taxon>Ascomycota</taxon>
        <taxon>Pezizomycotina</taxon>
        <taxon>Sordariomycetes</taxon>
        <taxon>Hypocreomycetidae</taxon>
        <taxon>Glomerellales</taxon>
        <taxon>Plectosphaerellaceae</taxon>
        <taxon>Verticillium</taxon>
    </lineage>
</organism>
<name>A0A0G4MZ29_VERLO</name>
<reference evidence="20 21" key="1">
    <citation type="submission" date="2015-05" db="EMBL/GenBank/DDBJ databases">
        <authorList>
            <person name="Fogelqvist Johan"/>
        </authorList>
    </citation>
    <scope>NUCLEOTIDE SEQUENCE [LARGE SCALE GENOMIC DNA]</scope>
    <source>
        <strain evidence="15">VL1</strain>
        <strain evidence="14">VL2</strain>
    </source>
</reference>
<evidence type="ECO:0000256" key="7">
    <source>
        <dbReference type="ARBA" id="ARBA00022927"/>
    </source>
</evidence>
<keyword evidence="10 12" id="KW-1015">Disulfide bond</keyword>
<comment type="similarity">
    <text evidence="2 12">Belongs to the small Tim family.</text>
</comment>
<evidence type="ECO:0000313" key="20">
    <source>
        <dbReference type="Proteomes" id="UP000044602"/>
    </source>
</evidence>
<accession>A0A0G4MZ29</accession>
<comment type="domain">
    <text evidence="12">The twin CX3C motif contains 4 conserved Cys residues that form 2 disulfide bonds in the mitochondrial intermembrane space.</text>
</comment>
<reference evidence="18" key="2">
    <citation type="journal article" date="2021" name="Mol. Plant Pathol.">
        <title>A 20-kb lineage-specific genomic region tames virulence in pathogenic amphidiploid Verticillium longisporum.</title>
        <authorList>
            <person name="Harting R."/>
            <person name="Starke J."/>
            <person name="Kusch H."/>
            <person name="Poggeler S."/>
            <person name="Maurus I."/>
            <person name="Schluter R."/>
            <person name="Landesfeind M."/>
            <person name="Bulla I."/>
            <person name="Nowrousian M."/>
            <person name="de Jonge R."/>
            <person name="Stahlhut G."/>
            <person name="Hoff K.J."/>
            <person name="Asshauer K.P."/>
            <person name="Thurmer A."/>
            <person name="Stanke M."/>
            <person name="Daniel R."/>
            <person name="Morgenstern B."/>
            <person name="Thomma B.P.H.J."/>
            <person name="Kronstad J.W."/>
            <person name="Braus-Stromeyer S.A."/>
            <person name="Braus G.H."/>
        </authorList>
    </citation>
    <scope>NUCLEOTIDE SEQUENCE</scope>
    <source>
        <strain evidence="18">Vl32</strain>
    </source>
</reference>
<evidence type="ECO:0000256" key="5">
    <source>
        <dbReference type="ARBA" id="ARBA00022792"/>
    </source>
</evidence>
<dbReference type="GO" id="GO:0005743">
    <property type="term" value="C:mitochondrial inner membrane"/>
    <property type="evidence" value="ECO:0007669"/>
    <property type="project" value="UniProtKB-SubCell"/>
</dbReference>
<dbReference type="Gene3D" id="1.10.287.810">
    <property type="entry name" value="Mitochondrial import inner membrane translocase subunit tim13 like domains"/>
    <property type="match status" value="1"/>
</dbReference>
<dbReference type="EMBL" id="CVQI01018224">
    <property type="protein sequence ID" value="CRK25698.1"/>
    <property type="molecule type" value="Genomic_DNA"/>
</dbReference>
<evidence type="ECO:0000313" key="21">
    <source>
        <dbReference type="Proteomes" id="UP000045706"/>
    </source>
</evidence>
<dbReference type="EMBL" id="CVQH01026305">
    <property type="protein sequence ID" value="CRK40440.1"/>
    <property type="molecule type" value="Genomic_DNA"/>
</dbReference>
<dbReference type="GO" id="GO:0046872">
    <property type="term" value="F:metal ion binding"/>
    <property type="evidence" value="ECO:0007669"/>
    <property type="project" value="UniProtKB-KW"/>
</dbReference>
<dbReference type="Proteomes" id="UP000044602">
    <property type="component" value="Unassembled WGS sequence"/>
</dbReference>
<comment type="function">
    <text evidence="12">Mitochondrial intermembrane chaperone that participates in the import and insertion of some multi-pass transmembrane proteins into the mitochondrial inner membrane. Also required for the transfer of beta-barrel precursors from the TOM complex to the sorting and assembly machinery (SAM complex) of the outer membrane. Acts as a chaperone-like protein that protects the hydrophobic precursors from aggregation and guide them through the mitochondrial intermembrane space.</text>
</comment>
<keyword evidence="7 12" id="KW-0653">Protein transport</keyword>
<dbReference type="GO" id="GO:0015031">
    <property type="term" value="P:protein transport"/>
    <property type="evidence" value="ECO:0007669"/>
    <property type="project" value="UniProtKB-KW"/>
</dbReference>